<dbReference type="InterPro" id="IPR018122">
    <property type="entry name" value="TF_fork_head_CS_1"/>
</dbReference>
<dbReference type="InterPro" id="IPR050211">
    <property type="entry name" value="FOX_domain-containing"/>
</dbReference>
<dbReference type="GO" id="GO:0000978">
    <property type="term" value="F:RNA polymerase II cis-regulatory region sequence-specific DNA binding"/>
    <property type="evidence" value="ECO:0007669"/>
    <property type="project" value="TreeGrafter"/>
</dbReference>
<evidence type="ECO:0000256" key="6">
    <source>
        <dbReference type="ARBA" id="ARBA00060234"/>
    </source>
</evidence>
<keyword evidence="2" id="KW-0805">Transcription regulation</keyword>
<name>A0AAV6ULD2_9ARAC</name>
<dbReference type="PROSITE" id="PS00658">
    <property type="entry name" value="FORK_HEAD_2"/>
    <property type="match status" value="1"/>
</dbReference>
<dbReference type="InterPro" id="IPR036390">
    <property type="entry name" value="WH_DNA-bd_sf"/>
</dbReference>
<dbReference type="SUPFAM" id="SSF46785">
    <property type="entry name" value="Winged helix' DNA-binding domain"/>
    <property type="match status" value="1"/>
</dbReference>
<dbReference type="Gene3D" id="1.10.10.10">
    <property type="entry name" value="Winged helix-like DNA-binding domain superfamily/Winged helix DNA-binding domain"/>
    <property type="match status" value="1"/>
</dbReference>
<dbReference type="FunFam" id="1.10.10.10:FF:000082">
    <property type="entry name" value="forkhead box protein B2"/>
    <property type="match status" value="1"/>
</dbReference>
<keyword evidence="5 7" id="KW-0539">Nucleus</keyword>
<reference evidence="10 11" key="1">
    <citation type="journal article" date="2022" name="Nat. Ecol. Evol.">
        <title>A masculinizing supergene underlies an exaggerated male reproductive morph in a spider.</title>
        <authorList>
            <person name="Hendrickx F."/>
            <person name="De Corte Z."/>
            <person name="Sonet G."/>
            <person name="Van Belleghem S.M."/>
            <person name="Kostlbacher S."/>
            <person name="Vangestel C."/>
        </authorList>
    </citation>
    <scope>NUCLEOTIDE SEQUENCE [LARGE SCALE GENOMIC DNA]</scope>
    <source>
        <strain evidence="10">W744_W776</strain>
    </source>
</reference>
<dbReference type="Proteomes" id="UP000827092">
    <property type="component" value="Unassembled WGS sequence"/>
</dbReference>
<dbReference type="GO" id="GO:0009653">
    <property type="term" value="P:anatomical structure morphogenesis"/>
    <property type="evidence" value="ECO:0007669"/>
    <property type="project" value="TreeGrafter"/>
</dbReference>
<feature type="domain" description="Fork-head" evidence="9">
    <location>
        <begin position="13"/>
        <end position="107"/>
    </location>
</feature>
<dbReference type="AlphaFoldDB" id="A0AAV6ULD2"/>
<dbReference type="Pfam" id="PF00250">
    <property type="entry name" value="Forkhead"/>
    <property type="match status" value="1"/>
</dbReference>
<dbReference type="EMBL" id="JAFNEN010000352">
    <property type="protein sequence ID" value="KAG8184960.1"/>
    <property type="molecule type" value="Genomic_DNA"/>
</dbReference>
<feature type="DNA-binding region" description="Fork-head" evidence="7">
    <location>
        <begin position="13"/>
        <end position="107"/>
    </location>
</feature>
<accession>A0AAV6ULD2</accession>
<evidence type="ECO:0000256" key="1">
    <source>
        <dbReference type="ARBA" id="ARBA00004123"/>
    </source>
</evidence>
<dbReference type="PANTHER" id="PTHR11829">
    <property type="entry name" value="FORKHEAD BOX PROTEIN"/>
    <property type="match status" value="1"/>
</dbReference>
<evidence type="ECO:0000256" key="2">
    <source>
        <dbReference type="ARBA" id="ARBA00023015"/>
    </source>
</evidence>
<evidence type="ECO:0000313" key="10">
    <source>
        <dbReference type="EMBL" id="KAG8184960.1"/>
    </source>
</evidence>
<feature type="region of interest" description="Disordered" evidence="8">
    <location>
        <begin position="314"/>
        <end position="345"/>
    </location>
</feature>
<keyword evidence="4" id="KW-0804">Transcription</keyword>
<protein>
    <recommendedName>
        <fullName evidence="9">Fork-head domain-containing protein</fullName>
    </recommendedName>
</protein>
<dbReference type="PANTHER" id="PTHR11829:SF377">
    <property type="entry name" value="FORK HEAD DOMAIN-CONTAINING PROTEIN FD4-RELATED"/>
    <property type="match status" value="1"/>
</dbReference>
<dbReference type="PRINTS" id="PR00053">
    <property type="entry name" value="FORKHEAD"/>
</dbReference>
<dbReference type="SMART" id="SM00339">
    <property type="entry name" value="FH"/>
    <property type="match status" value="1"/>
</dbReference>
<evidence type="ECO:0000313" key="11">
    <source>
        <dbReference type="Proteomes" id="UP000827092"/>
    </source>
</evidence>
<dbReference type="GO" id="GO:0000981">
    <property type="term" value="F:DNA-binding transcription factor activity, RNA polymerase II-specific"/>
    <property type="evidence" value="ECO:0007669"/>
    <property type="project" value="TreeGrafter"/>
</dbReference>
<dbReference type="InterPro" id="IPR036388">
    <property type="entry name" value="WH-like_DNA-bd_sf"/>
</dbReference>
<evidence type="ECO:0000256" key="3">
    <source>
        <dbReference type="ARBA" id="ARBA00023125"/>
    </source>
</evidence>
<gene>
    <name evidence="10" type="ORF">JTE90_020007</name>
</gene>
<evidence type="ECO:0000256" key="8">
    <source>
        <dbReference type="SAM" id="MobiDB-lite"/>
    </source>
</evidence>
<organism evidence="10 11">
    <name type="scientific">Oedothorax gibbosus</name>
    <dbReference type="NCBI Taxonomy" id="931172"/>
    <lineage>
        <taxon>Eukaryota</taxon>
        <taxon>Metazoa</taxon>
        <taxon>Ecdysozoa</taxon>
        <taxon>Arthropoda</taxon>
        <taxon>Chelicerata</taxon>
        <taxon>Arachnida</taxon>
        <taxon>Araneae</taxon>
        <taxon>Araneomorphae</taxon>
        <taxon>Entelegynae</taxon>
        <taxon>Araneoidea</taxon>
        <taxon>Linyphiidae</taxon>
        <taxon>Erigoninae</taxon>
        <taxon>Oedothorax</taxon>
    </lineage>
</organism>
<feature type="compositionally biased region" description="Low complexity" evidence="8">
    <location>
        <begin position="324"/>
        <end position="338"/>
    </location>
</feature>
<dbReference type="InterPro" id="IPR001766">
    <property type="entry name" value="Fork_head_dom"/>
</dbReference>
<comment type="caution">
    <text evidence="10">The sequence shown here is derived from an EMBL/GenBank/DDBJ whole genome shotgun (WGS) entry which is preliminary data.</text>
</comment>
<evidence type="ECO:0000259" key="9">
    <source>
        <dbReference type="PROSITE" id="PS50039"/>
    </source>
</evidence>
<dbReference type="PROSITE" id="PS50039">
    <property type="entry name" value="FORK_HEAD_3"/>
    <property type="match status" value="1"/>
</dbReference>
<proteinExistence type="predicted"/>
<dbReference type="PROSITE" id="PS00657">
    <property type="entry name" value="FORK_HEAD_1"/>
    <property type="match status" value="1"/>
</dbReference>
<sequence length="345" mass="38464">MPRPSRNTYDHQKPPYSYISLTFMAINNSTEKMLTLSDIYKFIMERFPYYQKNTQRWQNSLRHNLSFNDCFIKIPRRPDRPGKGSYWALHPACGDMFENGSYLRRRKRFKLSRHAKDATAAALADLKHYETVGQHAVQEQAKMRLTALAAAPSHLQPMTPETFLPASYKQPFTIENIIGPDHAKQHPQGYQPLIPQSMLSQPLVSFPQFSMANWHPTYTSAAMTFNPLMGSGADYPNLYAGTKPPLTATGMFSLPLHHPHHLHGRGLVGQVPFAALTSAFGGTKPFFPAAFPSMPDHHTLLASAAMPALNIGLSSSPLQRPPRVDSASSDISSKSLDVVSDDSSK</sequence>
<dbReference type="GO" id="GO:0005634">
    <property type="term" value="C:nucleus"/>
    <property type="evidence" value="ECO:0007669"/>
    <property type="project" value="UniProtKB-SubCell"/>
</dbReference>
<keyword evidence="3 7" id="KW-0238">DNA-binding</keyword>
<evidence type="ECO:0000256" key="7">
    <source>
        <dbReference type="PROSITE-ProRule" id="PRU00089"/>
    </source>
</evidence>
<evidence type="ECO:0000256" key="5">
    <source>
        <dbReference type="ARBA" id="ARBA00023242"/>
    </source>
</evidence>
<comment type="subcellular location">
    <subcellularLocation>
        <location evidence="1 7">Nucleus</location>
    </subcellularLocation>
</comment>
<comment type="function">
    <text evidence="6">Involved in development during embryogenesis.</text>
</comment>
<dbReference type="InterPro" id="IPR030456">
    <property type="entry name" value="TF_fork_head_CS_2"/>
</dbReference>
<evidence type="ECO:0000256" key="4">
    <source>
        <dbReference type="ARBA" id="ARBA00023163"/>
    </source>
</evidence>
<dbReference type="GO" id="GO:0030154">
    <property type="term" value="P:cell differentiation"/>
    <property type="evidence" value="ECO:0007669"/>
    <property type="project" value="TreeGrafter"/>
</dbReference>
<keyword evidence="11" id="KW-1185">Reference proteome</keyword>